<gene>
    <name evidence="1" type="ORF">C1645_766850</name>
</gene>
<proteinExistence type="predicted"/>
<protein>
    <submittedName>
        <fullName evidence="1">Uncharacterized protein</fullName>
    </submittedName>
</protein>
<comment type="caution">
    <text evidence="1">The sequence shown here is derived from an EMBL/GenBank/DDBJ whole genome shotgun (WGS) entry which is preliminary data.</text>
</comment>
<dbReference type="AlphaFoldDB" id="A0A397T9V5"/>
<keyword evidence="2" id="KW-1185">Reference proteome</keyword>
<evidence type="ECO:0000313" key="1">
    <source>
        <dbReference type="EMBL" id="RIA91714.1"/>
    </source>
</evidence>
<reference evidence="1 2" key="1">
    <citation type="submission" date="2018-06" db="EMBL/GenBank/DDBJ databases">
        <title>Comparative genomics reveals the genomic features of Rhizophagus irregularis, R. cerebriforme, R. diaphanum and Gigaspora rosea, and their symbiotic lifestyle signature.</title>
        <authorList>
            <person name="Morin E."/>
            <person name="San Clemente H."/>
            <person name="Chen E.C.H."/>
            <person name="De La Providencia I."/>
            <person name="Hainaut M."/>
            <person name="Kuo A."/>
            <person name="Kohler A."/>
            <person name="Murat C."/>
            <person name="Tang N."/>
            <person name="Roy S."/>
            <person name="Loubradou J."/>
            <person name="Henrissat B."/>
            <person name="Grigoriev I.V."/>
            <person name="Corradi N."/>
            <person name="Roux C."/>
            <person name="Martin F.M."/>
        </authorList>
    </citation>
    <scope>NUCLEOTIDE SEQUENCE [LARGE SCALE GENOMIC DNA]</scope>
    <source>
        <strain evidence="1 2">DAOM 227022</strain>
    </source>
</reference>
<sequence>MYYWSAKKNFIRKNRINALHFIYLFMIFLQNTDLYKNHANIYRIDKNDLIKDQINLTQYFNGYF</sequence>
<dbReference type="EMBL" id="QKYT01000144">
    <property type="protein sequence ID" value="RIA91714.1"/>
    <property type="molecule type" value="Genomic_DNA"/>
</dbReference>
<dbReference type="Proteomes" id="UP000265703">
    <property type="component" value="Unassembled WGS sequence"/>
</dbReference>
<organism evidence="1 2">
    <name type="scientific">Glomus cerebriforme</name>
    <dbReference type="NCBI Taxonomy" id="658196"/>
    <lineage>
        <taxon>Eukaryota</taxon>
        <taxon>Fungi</taxon>
        <taxon>Fungi incertae sedis</taxon>
        <taxon>Mucoromycota</taxon>
        <taxon>Glomeromycotina</taxon>
        <taxon>Glomeromycetes</taxon>
        <taxon>Glomerales</taxon>
        <taxon>Glomeraceae</taxon>
        <taxon>Glomus</taxon>
    </lineage>
</organism>
<name>A0A397T9V5_9GLOM</name>
<accession>A0A397T9V5</accession>
<evidence type="ECO:0000313" key="2">
    <source>
        <dbReference type="Proteomes" id="UP000265703"/>
    </source>
</evidence>